<accession>A0ABQ6Q6M8</accession>
<gene>
    <name evidence="1" type="ORF">Ataiwa_35180</name>
</gene>
<comment type="caution">
    <text evidence="1">The sequence shown here is derived from an EMBL/GenBank/DDBJ whole genome shotgun (WGS) entry which is preliminary data.</text>
</comment>
<evidence type="ECO:0000313" key="1">
    <source>
        <dbReference type="EMBL" id="GMQ35245.1"/>
    </source>
</evidence>
<reference evidence="1 2" key="1">
    <citation type="submission" date="2023-08" db="EMBL/GenBank/DDBJ databases">
        <title>Draft genome sequence of Algoriphagus taiwanensis.</title>
        <authorList>
            <person name="Takatani N."/>
            <person name="Hosokawa M."/>
            <person name="Sawabe T."/>
        </authorList>
    </citation>
    <scope>NUCLEOTIDE SEQUENCE [LARGE SCALE GENOMIC DNA]</scope>
    <source>
        <strain evidence="1 2">JCM 19755</strain>
    </source>
</reference>
<dbReference type="Proteomes" id="UP001307705">
    <property type="component" value="Unassembled WGS sequence"/>
</dbReference>
<evidence type="ECO:0000313" key="2">
    <source>
        <dbReference type="Proteomes" id="UP001307705"/>
    </source>
</evidence>
<name>A0ABQ6Q6M8_9BACT</name>
<proteinExistence type="predicted"/>
<organism evidence="1 2">
    <name type="scientific">Algoriphagus taiwanensis</name>
    <dbReference type="NCBI Taxonomy" id="1445656"/>
    <lineage>
        <taxon>Bacteria</taxon>
        <taxon>Pseudomonadati</taxon>
        <taxon>Bacteroidota</taxon>
        <taxon>Cytophagia</taxon>
        <taxon>Cytophagales</taxon>
        <taxon>Cyclobacteriaceae</taxon>
        <taxon>Algoriphagus</taxon>
    </lineage>
</organism>
<sequence>MSWSISYSSQAQADVRVAFRYYKEISESLGKYFLSELKHA</sequence>
<protein>
    <submittedName>
        <fullName evidence="1">Uncharacterized protein</fullName>
    </submittedName>
</protein>
<dbReference type="EMBL" id="BTPE01000015">
    <property type="protein sequence ID" value="GMQ35245.1"/>
    <property type="molecule type" value="Genomic_DNA"/>
</dbReference>
<dbReference type="RefSeq" id="WP_338230063.1">
    <property type="nucleotide sequence ID" value="NZ_BTPE01000015.1"/>
</dbReference>
<keyword evidence="2" id="KW-1185">Reference proteome</keyword>